<dbReference type="EMBL" id="AWWV01008618">
    <property type="protein sequence ID" value="OMO89716.1"/>
    <property type="molecule type" value="Genomic_DNA"/>
</dbReference>
<dbReference type="STRING" id="210143.A0A1R3J4L5"/>
<dbReference type="PANTHER" id="PTHR34657:SF10">
    <property type="entry name" value="F21M11.6 PROTEIN"/>
    <property type="match status" value="1"/>
</dbReference>
<accession>A0A1R3J4L5</accession>
<reference evidence="2 3" key="1">
    <citation type="submission" date="2013-09" db="EMBL/GenBank/DDBJ databases">
        <title>Corchorus capsularis genome sequencing.</title>
        <authorList>
            <person name="Alam M."/>
            <person name="Haque M.S."/>
            <person name="Islam M.S."/>
            <person name="Emdad E.M."/>
            <person name="Islam M.M."/>
            <person name="Ahmed B."/>
            <person name="Halim A."/>
            <person name="Hossen Q.M.M."/>
            <person name="Hossain M.Z."/>
            <person name="Ahmed R."/>
            <person name="Khan M.M."/>
            <person name="Islam R."/>
            <person name="Rashid M.M."/>
            <person name="Khan S.A."/>
            <person name="Rahman M.S."/>
            <person name="Alam M."/>
        </authorList>
    </citation>
    <scope>NUCLEOTIDE SEQUENCE [LARGE SCALE GENOMIC DNA]</scope>
    <source>
        <strain evidence="3">cv. CVL-1</strain>
        <tissue evidence="2">Whole seedling</tissue>
    </source>
</reference>
<organism evidence="2 3">
    <name type="scientific">Corchorus capsularis</name>
    <name type="common">Jute</name>
    <dbReference type="NCBI Taxonomy" id="210143"/>
    <lineage>
        <taxon>Eukaryota</taxon>
        <taxon>Viridiplantae</taxon>
        <taxon>Streptophyta</taxon>
        <taxon>Embryophyta</taxon>
        <taxon>Tracheophyta</taxon>
        <taxon>Spermatophyta</taxon>
        <taxon>Magnoliopsida</taxon>
        <taxon>eudicotyledons</taxon>
        <taxon>Gunneridae</taxon>
        <taxon>Pentapetalae</taxon>
        <taxon>rosids</taxon>
        <taxon>malvids</taxon>
        <taxon>Malvales</taxon>
        <taxon>Malvaceae</taxon>
        <taxon>Grewioideae</taxon>
        <taxon>Apeibeae</taxon>
        <taxon>Corchorus</taxon>
    </lineage>
</organism>
<dbReference type="Gramene" id="OMO89716">
    <property type="protein sequence ID" value="OMO89716"/>
    <property type="gene ID" value="CCACVL1_07672"/>
</dbReference>
<gene>
    <name evidence="2" type="ORF">CCACVL1_07672</name>
</gene>
<dbReference type="OMA" id="GQSWDTY"/>
<dbReference type="OrthoDB" id="687843at2759"/>
<feature type="region of interest" description="Disordered" evidence="1">
    <location>
        <begin position="1"/>
        <end position="40"/>
    </location>
</feature>
<dbReference type="AlphaFoldDB" id="A0A1R3J4L5"/>
<evidence type="ECO:0008006" key="4">
    <source>
        <dbReference type="Google" id="ProtNLM"/>
    </source>
</evidence>
<keyword evidence="3" id="KW-1185">Reference proteome</keyword>
<proteinExistence type="predicted"/>
<feature type="region of interest" description="Disordered" evidence="1">
    <location>
        <begin position="78"/>
        <end position="135"/>
    </location>
</feature>
<feature type="compositionally biased region" description="Basic and acidic residues" evidence="1">
    <location>
        <begin position="22"/>
        <end position="33"/>
    </location>
</feature>
<feature type="compositionally biased region" description="Basic and acidic residues" evidence="1">
    <location>
        <begin position="121"/>
        <end position="135"/>
    </location>
</feature>
<comment type="caution">
    <text evidence="2">The sequence shown here is derived from an EMBL/GenBank/DDBJ whole genome shotgun (WGS) entry which is preliminary data.</text>
</comment>
<name>A0A1R3J4L5_COCAP</name>
<dbReference type="PANTHER" id="PTHR34657">
    <property type="entry name" value="EMBRYO SAC DEVELOPMENT ARREST 6"/>
    <property type="match status" value="1"/>
</dbReference>
<feature type="compositionally biased region" description="Basic and acidic residues" evidence="1">
    <location>
        <begin position="94"/>
        <end position="114"/>
    </location>
</feature>
<sequence>MNTKTMRLPPRRVSNSIPNNNKRKERDDFDLKHLTPPPTKWLKPAVPLAGSGKAAQPVLSNQLLAGYLAHEFLTRGTLFGQTWDPTRAQPAAAESRKEEIKEEAEASERSKAGEPEPEPEPEPKPKPKLKLREREEKHLRYAEVASLLKTDGAHIPGIVNPSQLARYLQM</sequence>
<evidence type="ECO:0000313" key="3">
    <source>
        <dbReference type="Proteomes" id="UP000188268"/>
    </source>
</evidence>
<dbReference type="Proteomes" id="UP000188268">
    <property type="component" value="Unassembled WGS sequence"/>
</dbReference>
<evidence type="ECO:0000313" key="2">
    <source>
        <dbReference type="EMBL" id="OMO89716.1"/>
    </source>
</evidence>
<protein>
    <recommendedName>
        <fullName evidence="4">Embryo sac development arrest 6</fullName>
    </recommendedName>
</protein>
<evidence type="ECO:0000256" key="1">
    <source>
        <dbReference type="SAM" id="MobiDB-lite"/>
    </source>
</evidence>